<feature type="compositionally biased region" description="Low complexity" evidence="1">
    <location>
        <begin position="154"/>
        <end position="180"/>
    </location>
</feature>
<dbReference type="AlphaFoldDB" id="A0A922KZY8"/>
<dbReference type="EMBL" id="ASGP02000006">
    <property type="protein sequence ID" value="KAH9501421.1"/>
    <property type="molecule type" value="Genomic_DNA"/>
</dbReference>
<feature type="domain" description="FMR1-interacting protein 1 conserved" evidence="3">
    <location>
        <begin position="52"/>
        <end position="75"/>
    </location>
</feature>
<dbReference type="Proteomes" id="UP000790347">
    <property type="component" value="Unassembled WGS sequence"/>
</dbReference>
<organism evidence="4 5">
    <name type="scientific">Dermatophagoides farinae</name>
    <name type="common">American house dust mite</name>
    <dbReference type="NCBI Taxonomy" id="6954"/>
    <lineage>
        <taxon>Eukaryota</taxon>
        <taxon>Metazoa</taxon>
        <taxon>Ecdysozoa</taxon>
        <taxon>Arthropoda</taxon>
        <taxon>Chelicerata</taxon>
        <taxon>Arachnida</taxon>
        <taxon>Acari</taxon>
        <taxon>Acariformes</taxon>
        <taxon>Sarcoptiformes</taxon>
        <taxon>Astigmata</taxon>
        <taxon>Psoroptidia</taxon>
        <taxon>Analgoidea</taxon>
        <taxon>Pyroglyphidae</taxon>
        <taxon>Dermatophagoidinae</taxon>
        <taxon>Dermatophagoides</taxon>
    </lineage>
</organism>
<evidence type="ECO:0000259" key="3">
    <source>
        <dbReference type="Pfam" id="PF10453"/>
    </source>
</evidence>
<feature type="transmembrane region" description="Helical" evidence="2">
    <location>
        <begin position="394"/>
        <end position="414"/>
    </location>
</feature>
<evidence type="ECO:0000313" key="5">
    <source>
        <dbReference type="Proteomes" id="UP000790347"/>
    </source>
</evidence>
<proteinExistence type="predicted"/>
<keyword evidence="5" id="KW-1185">Reference proteome</keyword>
<protein>
    <submittedName>
        <fullName evidence="4">Nuclear fragile X mental retardation protein interacting protein 1</fullName>
    </submittedName>
</protein>
<keyword evidence="2" id="KW-0812">Transmembrane</keyword>
<accession>A0A922KZY8</accession>
<keyword evidence="2" id="KW-0472">Membrane</keyword>
<sequence length="502" mass="58008">MEKRKCNQDSNTIQCCDFDDCRFRTANKDEMLIHKKINHFQICKRFNDGFLMDSPEEISKWRAERRSKFPRLSNIINNDDGDGDDHGQKSSHPYRIHNQNYRSNNFRDRRKFQRHSFSSLQKNHSKNRPHNQIQRNPSKNERKNHIPSTLSKISLPTSEPCSSSSSSLNLLSGYASSSSSEHSDSDELKQNEHHTLISSMIDEIIDKVEKTHVIQNKNKNQNGNKTISNNNKKRTPKLYRQSILQYSNLNLFQKLMLQDVRKVKSELLQTLKLLNVNTIIESIVCTMSSNIIERYCDCYWHQSCLTLRQQTHCPECRESFQKSGHCRIIRKRRPFMDFFCTPGAFALLTIFMLIFFYGLQILLIIVTSYLMAATMIENTIIEIFIILPGIIYDFYYIFCIIITISLMITLFRSWRDENPIVVVEWISPNTKAISSSSTQLPTAADVLFSSSNNNNNNGTKTIIPIVVTGMNDGHQNTNPNRLTMNQSSLPSLNTVIVNITSP</sequence>
<evidence type="ECO:0000256" key="1">
    <source>
        <dbReference type="SAM" id="MobiDB-lite"/>
    </source>
</evidence>
<dbReference type="InterPro" id="IPR019496">
    <property type="entry name" value="NUFIP1_cons_dom"/>
</dbReference>
<dbReference type="Pfam" id="PF10453">
    <property type="entry name" value="NUFIP1"/>
    <property type="match status" value="1"/>
</dbReference>
<evidence type="ECO:0000313" key="4">
    <source>
        <dbReference type="EMBL" id="KAH9501421.1"/>
    </source>
</evidence>
<reference evidence="4" key="2">
    <citation type="journal article" date="2022" name="Res Sq">
        <title>Comparative Genomics Reveals Insights into the Divergent Evolution of Astigmatic Mites and Household Pest Adaptations.</title>
        <authorList>
            <person name="Xiong Q."/>
            <person name="Wan A.T.-Y."/>
            <person name="Liu X.-Y."/>
            <person name="Fung C.S.-H."/>
            <person name="Xiao X."/>
            <person name="Malainual N."/>
            <person name="Hou J."/>
            <person name="Wang L."/>
            <person name="Wang M."/>
            <person name="Yang K."/>
            <person name="Cui Y."/>
            <person name="Leung E."/>
            <person name="Nong W."/>
            <person name="Shin S.-K."/>
            <person name="Au S."/>
            <person name="Jeong K.Y."/>
            <person name="Chew F.T."/>
            <person name="Hui J."/>
            <person name="Leung T.F."/>
            <person name="Tungtrongchitr A."/>
            <person name="Zhong N."/>
            <person name="Liu Z."/>
            <person name="Tsui S."/>
        </authorList>
    </citation>
    <scope>NUCLEOTIDE SEQUENCE</scope>
    <source>
        <strain evidence="4">Derf</strain>
        <tissue evidence="4">Whole organism</tissue>
    </source>
</reference>
<name>A0A922KZY8_DERFA</name>
<keyword evidence="2" id="KW-1133">Transmembrane helix</keyword>
<evidence type="ECO:0000256" key="2">
    <source>
        <dbReference type="SAM" id="Phobius"/>
    </source>
</evidence>
<gene>
    <name evidence="4" type="primary">NUFIP1</name>
    <name evidence="4" type="ORF">DERF_012269</name>
</gene>
<comment type="caution">
    <text evidence="4">The sequence shown here is derived from an EMBL/GenBank/DDBJ whole genome shotgun (WGS) entry which is preliminary data.</text>
</comment>
<feature type="region of interest" description="Disordered" evidence="1">
    <location>
        <begin position="72"/>
        <end position="190"/>
    </location>
</feature>
<feature type="compositionally biased region" description="Basic and acidic residues" evidence="1">
    <location>
        <begin position="181"/>
        <end position="190"/>
    </location>
</feature>
<reference evidence="4" key="1">
    <citation type="submission" date="2013-05" db="EMBL/GenBank/DDBJ databases">
        <authorList>
            <person name="Yim A.K.Y."/>
            <person name="Chan T.F."/>
            <person name="Ji K.M."/>
            <person name="Liu X.Y."/>
            <person name="Zhou J.W."/>
            <person name="Li R.Q."/>
            <person name="Yang K.Y."/>
            <person name="Li J."/>
            <person name="Li M."/>
            <person name="Law P.T.W."/>
            <person name="Wu Y.L."/>
            <person name="Cai Z.L."/>
            <person name="Qin H."/>
            <person name="Bao Y."/>
            <person name="Leung R.K.K."/>
            <person name="Ng P.K.S."/>
            <person name="Zou J."/>
            <person name="Zhong X.J."/>
            <person name="Ran P.X."/>
            <person name="Zhong N.S."/>
            <person name="Liu Z.G."/>
            <person name="Tsui S.K.W."/>
        </authorList>
    </citation>
    <scope>NUCLEOTIDE SEQUENCE</scope>
    <source>
        <strain evidence="4">Derf</strain>
        <tissue evidence="4">Whole organism</tissue>
    </source>
</reference>